<keyword evidence="6" id="KW-1185">Reference proteome</keyword>
<dbReference type="KEGG" id="stq:Spith_0426"/>
<reference evidence="5 6" key="1">
    <citation type="submission" date="2011-06" db="EMBL/GenBank/DDBJ databases">
        <title>The complete genome of Spirochaeta thermophila DSM 6578.</title>
        <authorList>
            <consortium name="US DOE Joint Genome Institute (JGI-PGF)"/>
            <person name="Lucas S."/>
            <person name="Lapidus A."/>
            <person name="Bruce D."/>
            <person name="Goodwin L."/>
            <person name="Pitluck S."/>
            <person name="Peters L."/>
            <person name="Kyrpides N."/>
            <person name="Mavromatis K."/>
            <person name="Ivanova N."/>
            <person name="Mikailova N."/>
            <person name="Pagani I."/>
            <person name="Chertkov O."/>
            <person name="Detter J.C."/>
            <person name="Tapia R."/>
            <person name="Han C."/>
            <person name="Land M."/>
            <person name="Hauser L."/>
            <person name="Markowitz V."/>
            <person name="Cheng J.-F."/>
            <person name="Hugenholtz P."/>
            <person name="Woyke T."/>
            <person name="Wu D."/>
            <person name="Spring S."/>
            <person name="Merkhoffer B."/>
            <person name="Schneider S."/>
            <person name="Klenk H.-P."/>
            <person name="Eisen J.A."/>
        </authorList>
    </citation>
    <scope>NUCLEOTIDE SEQUENCE [LARGE SCALE GENOMIC DNA]</scope>
    <source>
        <strain evidence="6">ATCC 700085 / DSM 6578 / Z-1203</strain>
    </source>
</reference>
<evidence type="ECO:0000313" key="6">
    <source>
        <dbReference type="Proteomes" id="UP000007254"/>
    </source>
</evidence>
<name>G0GEM2_WINT7</name>
<dbReference type="Pfam" id="PF00356">
    <property type="entry name" value="LacI"/>
    <property type="match status" value="1"/>
</dbReference>
<keyword evidence="2" id="KW-0238">DNA-binding</keyword>
<dbReference type="GO" id="GO:0000976">
    <property type="term" value="F:transcription cis-regulatory region binding"/>
    <property type="evidence" value="ECO:0007669"/>
    <property type="project" value="TreeGrafter"/>
</dbReference>
<dbReference type="InterPro" id="IPR010982">
    <property type="entry name" value="Lambda_DNA-bd_dom_sf"/>
</dbReference>
<evidence type="ECO:0000313" key="5">
    <source>
        <dbReference type="EMBL" id="AEJ60710.1"/>
    </source>
</evidence>
<evidence type="ECO:0000256" key="1">
    <source>
        <dbReference type="ARBA" id="ARBA00023015"/>
    </source>
</evidence>
<evidence type="ECO:0000259" key="4">
    <source>
        <dbReference type="PROSITE" id="PS50932"/>
    </source>
</evidence>
<dbReference type="PROSITE" id="PS50932">
    <property type="entry name" value="HTH_LACI_2"/>
    <property type="match status" value="1"/>
</dbReference>
<dbReference type="InterPro" id="IPR001761">
    <property type="entry name" value="Peripla_BP/Lac1_sug-bd_dom"/>
</dbReference>
<proteinExistence type="predicted"/>
<dbReference type="InterPro" id="IPR000843">
    <property type="entry name" value="HTH_LacI"/>
</dbReference>
<gene>
    <name evidence="5" type="ordered locus">Spith_0426</name>
</gene>
<dbReference type="CDD" id="cd01392">
    <property type="entry name" value="HTH_LacI"/>
    <property type="match status" value="1"/>
</dbReference>
<dbReference type="PRINTS" id="PR00036">
    <property type="entry name" value="HTHLACI"/>
</dbReference>
<dbReference type="HOGENOM" id="CLU_037628_6_0_12"/>
<dbReference type="OrthoDB" id="9784962at2"/>
<dbReference type="Pfam" id="PF00532">
    <property type="entry name" value="Peripla_BP_1"/>
    <property type="match status" value="1"/>
</dbReference>
<dbReference type="EMBL" id="CP002903">
    <property type="protein sequence ID" value="AEJ60710.1"/>
    <property type="molecule type" value="Genomic_DNA"/>
</dbReference>
<dbReference type="CDD" id="cd06267">
    <property type="entry name" value="PBP1_LacI_sugar_binding-like"/>
    <property type="match status" value="1"/>
</dbReference>
<dbReference type="SUPFAM" id="SSF47413">
    <property type="entry name" value="lambda repressor-like DNA-binding domains"/>
    <property type="match status" value="1"/>
</dbReference>
<dbReference type="PROSITE" id="PS00356">
    <property type="entry name" value="HTH_LACI_1"/>
    <property type="match status" value="1"/>
</dbReference>
<dbReference type="Gene3D" id="1.10.260.40">
    <property type="entry name" value="lambda repressor-like DNA-binding domains"/>
    <property type="match status" value="1"/>
</dbReference>
<feature type="domain" description="HTH lacI-type" evidence="4">
    <location>
        <begin position="7"/>
        <end position="61"/>
    </location>
</feature>
<dbReference type="SMART" id="SM00354">
    <property type="entry name" value="HTH_LACI"/>
    <property type="match status" value="1"/>
</dbReference>
<dbReference type="STRING" id="869211.Spith_0426"/>
<dbReference type="RefSeq" id="WP_014624108.1">
    <property type="nucleotide sequence ID" value="NC_017583.1"/>
</dbReference>
<keyword evidence="3" id="KW-0804">Transcription</keyword>
<accession>G0GEM2</accession>
<organism evidence="5 6">
    <name type="scientific">Winmispira thermophila (strain ATCC 700085 / DSM 6578 / Z-1203)</name>
    <name type="common">Spirochaeta thermophila</name>
    <dbReference type="NCBI Taxonomy" id="869211"/>
    <lineage>
        <taxon>Bacteria</taxon>
        <taxon>Pseudomonadati</taxon>
        <taxon>Spirochaetota</taxon>
        <taxon>Spirochaetia</taxon>
        <taxon>Winmispirales</taxon>
        <taxon>Winmispiraceae</taxon>
        <taxon>Winmispira</taxon>
    </lineage>
</organism>
<dbReference type="GO" id="GO:0003700">
    <property type="term" value="F:DNA-binding transcription factor activity"/>
    <property type="evidence" value="ECO:0007669"/>
    <property type="project" value="TreeGrafter"/>
</dbReference>
<dbReference type="PANTHER" id="PTHR30146">
    <property type="entry name" value="LACI-RELATED TRANSCRIPTIONAL REPRESSOR"/>
    <property type="match status" value="1"/>
</dbReference>
<dbReference type="PANTHER" id="PTHR30146:SF109">
    <property type="entry name" value="HTH-TYPE TRANSCRIPTIONAL REGULATOR GALS"/>
    <property type="match status" value="1"/>
</dbReference>
<evidence type="ECO:0000256" key="3">
    <source>
        <dbReference type="ARBA" id="ARBA00023163"/>
    </source>
</evidence>
<keyword evidence="1" id="KW-0805">Transcription regulation</keyword>
<evidence type="ECO:0000256" key="2">
    <source>
        <dbReference type="ARBA" id="ARBA00023125"/>
    </source>
</evidence>
<protein>
    <submittedName>
        <fullName evidence="5">Transcriptional regulator, LacI family</fullName>
    </submittedName>
</protein>
<dbReference type="Gene3D" id="3.40.50.2300">
    <property type="match status" value="2"/>
</dbReference>
<dbReference type="InterPro" id="IPR028082">
    <property type="entry name" value="Peripla_BP_I"/>
</dbReference>
<sequence>MKRRRLLTIRDIAREAGVSTATVSRVLNHDPRVRPETVKKVLSVVESFQYSIHHVARSLKTGRTNTIGVLAPEFANEFFMELAESMEQELRKEGYSLLISSSHESVEEEKKRIRMFIERSVDGLVIIPSSDRGEHYVEAQKAGIPIVLVDRATSGVSCDAVLVDNVGGAYAAVTALIHEGFRRIAFIGGDLHILTSKERFEGYTRALKDAGLSVDSDLIRLGDLHIESGYALMKELIEGPDPPDAFFIVNLFMHVGATNYLVSLPPEKTREVVIASFDEMVYSPLLRFCRYAVAQPIDELGRTAVRLLLDRLKRKESSSPRIVRLPTSLVRH</sequence>
<dbReference type="SUPFAM" id="SSF53822">
    <property type="entry name" value="Periplasmic binding protein-like I"/>
    <property type="match status" value="1"/>
</dbReference>
<dbReference type="AlphaFoldDB" id="G0GEM2"/>
<dbReference type="Proteomes" id="UP000007254">
    <property type="component" value="Chromosome"/>
</dbReference>